<protein>
    <submittedName>
        <fullName evidence="1">Uncharacterized protein</fullName>
    </submittedName>
</protein>
<evidence type="ECO:0000313" key="2">
    <source>
        <dbReference type="Proteomes" id="UP000605986"/>
    </source>
</evidence>
<comment type="caution">
    <text evidence="1">The sequence shown here is derived from an EMBL/GenBank/DDBJ whole genome shotgun (WGS) entry which is preliminary data.</text>
</comment>
<dbReference type="AlphaFoldDB" id="A0A8H4NRI0"/>
<accession>A0A8H4NRI0</accession>
<gene>
    <name evidence="1" type="ORF">F53441_8100</name>
</gene>
<reference evidence="1" key="1">
    <citation type="submission" date="2020-01" db="EMBL/GenBank/DDBJ databases">
        <title>Identification and distribution of gene clusters putatively required for synthesis of sphingolipid metabolism inhibitors in phylogenetically diverse species of the filamentous fungus Fusarium.</title>
        <authorList>
            <person name="Kim H.-S."/>
            <person name="Busman M."/>
            <person name="Brown D.W."/>
            <person name="Divon H."/>
            <person name="Uhlig S."/>
            <person name="Proctor R.H."/>
        </authorList>
    </citation>
    <scope>NUCLEOTIDE SEQUENCE</scope>
    <source>
        <strain evidence="1">NRRL 53441</strain>
    </source>
</reference>
<dbReference type="Proteomes" id="UP000605986">
    <property type="component" value="Unassembled WGS sequence"/>
</dbReference>
<evidence type="ECO:0000313" key="1">
    <source>
        <dbReference type="EMBL" id="KAF4448514.1"/>
    </source>
</evidence>
<sequence>MTTLAPEPTQEYVEEAIKAPAVQARLSNPRQKFSLVSELFMITGMKLVKGAKIKYTASKSTTVKGNIGINVPMFGTTIGPRGHWNSADDDAMESNR</sequence>
<dbReference type="EMBL" id="JAADJG010000334">
    <property type="protein sequence ID" value="KAF4448514.1"/>
    <property type="molecule type" value="Genomic_DNA"/>
</dbReference>
<proteinExistence type="predicted"/>
<organism evidence="1 2">
    <name type="scientific">Fusarium austroafricanum</name>
    <dbReference type="NCBI Taxonomy" id="2364996"/>
    <lineage>
        <taxon>Eukaryota</taxon>
        <taxon>Fungi</taxon>
        <taxon>Dikarya</taxon>
        <taxon>Ascomycota</taxon>
        <taxon>Pezizomycotina</taxon>
        <taxon>Sordariomycetes</taxon>
        <taxon>Hypocreomycetidae</taxon>
        <taxon>Hypocreales</taxon>
        <taxon>Nectriaceae</taxon>
        <taxon>Fusarium</taxon>
        <taxon>Fusarium concolor species complex</taxon>
    </lineage>
</organism>
<dbReference type="OrthoDB" id="4500473at2759"/>
<name>A0A8H4NRI0_9HYPO</name>
<keyword evidence="2" id="KW-1185">Reference proteome</keyword>